<keyword evidence="3" id="KW-1185">Reference proteome</keyword>
<comment type="caution">
    <text evidence="2">The sequence shown here is derived from an EMBL/GenBank/DDBJ whole genome shotgun (WGS) entry which is preliminary data.</text>
</comment>
<proteinExistence type="predicted"/>
<feature type="region of interest" description="Disordered" evidence="1">
    <location>
        <begin position="586"/>
        <end position="607"/>
    </location>
</feature>
<evidence type="ECO:0000313" key="2">
    <source>
        <dbReference type="EMBL" id="GCE44103.1"/>
    </source>
</evidence>
<organism evidence="2 3">
    <name type="scientific">Rhodococcus wratislaviensis</name>
    <name type="common">Tsukamurella wratislaviensis</name>
    <dbReference type="NCBI Taxonomy" id="44752"/>
    <lineage>
        <taxon>Bacteria</taxon>
        <taxon>Bacillati</taxon>
        <taxon>Actinomycetota</taxon>
        <taxon>Actinomycetes</taxon>
        <taxon>Mycobacteriales</taxon>
        <taxon>Nocardiaceae</taxon>
        <taxon>Rhodococcus</taxon>
    </lineage>
</organism>
<sequence>MTLPTPDLDDRRFEELLRELQQLIPTYTPELARGITDWTDWNESDPGTTLIQLWAHVAEVILHRLNRLPDLAYVKFLELVGLQLRPARAATVDLTFTPQPRFVPPPAAAGITVPRRTQVLAQPPAGGEPLTFETVAALDLVRAELASVQVADGGAFTDVTELNGPEGTSFRPLGWTPQLGNALYLGFAPPDPPINGRVFPDLIRLRVFGTATAGQTTACDANTSLPAPPATLEWEYRRGPDDVRWRRLETYEDGTNAFTRGGYLALEGPSTIEPVPHVGAVTDPRLWIRVRLTAGSYPSSSTPEIDFIRQNTVRAENLATIRHEALGESEGHPDQSFVLGKAPMQPESLVLEIAEAEDFVVWEQRRDLLASAPNDPHYTVDGASGTVRFGDGRRGRIPVAGALIVAREYRYGASAAGNMAANLITTLASHVAGVQSVTNPRPSLGGADVQDINQLRRAAPAELRTLQRAVTSADYAALAMQLSTVARATALPLTHPEHRNVDVPGAVTVVIVPDGTEAAPQPSPELVEEVCRHLNGMRTISTELHVVGPRYRQIKVVTEVQAEPYASAGTVELAVKSAINGFLDPLGRSTATTPDDQAPPGDTRGPGREFGLAFAPTSLFGVILDVQDVTSVPQLWVEIDGSPWDNIGDAILLDPDELLYGAEDHEIAVVPRTERTRRGAP</sequence>
<evidence type="ECO:0000313" key="3">
    <source>
        <dbReference type="Proteomes" id="UP000287519"/>
    </source>
</evidence>
<dbReference type="EMBL" id="BHYM01000087">
    <property type="protein sequence ID" value="GCE44103.1"/>
    <property type="molecule type" value="Genomic_DNA"/>
</dbReference>
<accession>A0A402CKH2</accession>
<dbReference type="NCBIfam" id="TIGR02243">
    <property type="entry name" value="putative baseplate assembly protein"/>
    <property type="match status" value="1"/>
</dbReference>
<dbReference type="InterPro" id="IPR011749">
    <property type="entry name" value="CHP02243"/>
</dbReference>
<name>A0A402CKH2_RHOWR</name>
<dbReference type="OrthoDB" id="9027184at2"/>
<reference evidence="2 3" key="1">
    <citation type="submission" date="2018-11" db="EMBL/GenBank/DDBJ databases">
        <title>Microbial catabolism of amino acid.</title>
        <authorList>
            <person name="Hibi M."/>
            <person name="Ogawa J."/>
        </authorList>
    </citation>
    <scope>NUCLEOTIDE SEQUENCE [LARGE SCALE GENOMIC DNA]</scope>
    <source>
        <strain evidence="2 3">C31-06</strain>
    </source>
</reference>
<dbReference type="Proteomes" id="UP000287519">
    <property type="component" value="Unassembled WGS sequence"/>
</dbReference>
<evidence type="ECO:0000256" key="1">
    <source>
        <dbReference type="SAM" id="MobiDB-lite"/>
    </source>
</evidence>
<dbReference type="RefSeq" id="WP_124395749.1">
    <property type="nucleotide sequence ID" value="NZ_BHYM01000087.1"/>
</dbReference>
<protein>
    <submittedName>
        <fullName evidence="2">Uncharacterized protein</fullName>
    </submittedName>
</protein>
<gene>
    <name evidence="2" type="ORF">Rhow_008401</name>
</gene>
<dbReference type="AlphaFoldDB" id="A0A402CKH2"/>